<proteinExistence type="inferred from homology"/>
<comment type="similarity">
    <text evidence="2">Belongs to the bacterial solute-binding protein 2 family.</text>
</comment>
<evidence type="ECO:0000256" key="2">
    <source>
        <dbReference type="ARBA" id="ARBA00007639"/>
    </source>
</evidence>
<comment type="caution">
    <text evidence="6">The sequence shown here is derived from an EMBL/GenBank/DDBJ whole genome shotgun (WGS) entry which is preliminary data.</text>
</comment>
<accession>A0A847S3L9</accession>
<keyword evidence="3 4" id="KW-0732">Signal</keyword>
<dbReference type="PANTHER" id="PTHR46847">
    <property type="entry name" value="D-ALLOSE-BINDING PERIPLASMIC PROTEIN-RELATED"/>
    <property type="match status" value="1"/>
</dbReference>
<evidence type="ECO:0000313" key="6">
    <source>
        <dbReference type="EMBL" id="NLR74354.1"/>
    </source>
</evidence>
<feature type="signal peptide" evidence="4">
    <location>
        <begin position="1"/>
        <end position="29"/>
    </location>
</feature>
<evidence type="ECO:0000313" key="7">
    <source>
        <dbReference type="Proteomes" id="UP000587991"/>
    </source>
</evidence>
<organism evidence="6 7">
    <name type="scientific">Leeia aquatica</name>
    <dbReference type="NCBI Taxonomy" id="2725557"/>
    <lineage>
        <taxon>Bacteria</taxon>
        <taxon>Pseudomonadati</taxon>
        <taxon>Pseudomonadota</taxon>
        <taxon>Betaproteobacteria</taxon>
        <taxon>Neisseriales</taxon>
        <taxon>Leeiaceae</taxon>
        <taxon>Leeia</taxon>
    </lineage>
</organism>
<protein>
    <submittedName>
        <fullName evidence="6">Substrate-binding domain-containing protein</fullName>
    </submittedName>
</protein>
<feature type="domain" description="Periplasmic binding protein" evidence="5">
    <location>
        <begin position="34"/>
        <end position="292"/>
    </location>
</feature>
<gene>
    <name evidence="6" type="ORF">HF682_04195</name>
</gene>
<evidence type="ECO:0000256" key="1">
    <source>
        <dbReference type="ARBA" id="ARBA00004196"/>
    </source>
</evidence>
<sequence length="329" mass="35474">MLLRWSVSPVRRVLLCLALLLMLPGAAWAAGKVIYYITPGLDLPFWRTLGLGVKTGAAQRGFQYQVLDSQNSEAKQTEHIQAAIRAQASGIVLSPIDSLSAQRMLALTSKARIPVVIADIGTNGGEYVSYVKSDNYRGAYNVGQAVAAALKARNVSNPEFALCTIELTRKNGQDRTNGFVDAMKEAGFTNQVALRQMKSYTIEETEQFVEDILKAHPGLSALFVEVDKPTLGALKVLSRSGKLKQVVVGSYDGIPEFVDQLKQGNLVAVGMQQPYLMGTQSAAALLDAIQGKPAAKQILVPVLNATSMNVNEWLPVAKRTVFGAEKAAP</sequence>
<dbReference type="EMBL" id="JABAIM010000001">
    <property type="protein sequence ID" value="NLR74354.1"/>
    <property type="molecule type" value="Genomic_DNA"/>
</dbReference>
<feature type="chain" id="PRO_5032311240" evidence="4">
    <location>
        <begin position="30"/>
        <end position="329"/>
    </location>
</feature>
<dbReference type="Gene3D" id="3.40.50.2300">
    <property type="match status" value="2"/>
</dbReference>
<dbReference type="PANTHER" id="PTHR46847:SF1">
    <property type="entry name" value="D-ALLOSE-BINDING PERIPLASMIC PROTEIN-RELATED"/>
    <property type="match status" value="1"/>
</dbReference>
<dbReference type="AlphaFoldDB" id="A0A847S3L9"/>
<dbReference type="Proteomes" id="UP000587991">
    <property type="component" value="Unassembled WGS sequence"/>
</dbReference>
<reference evidence="6 7" key="1">
    <citation type="submission" date="2020-04" db="EMBL/GenBank/DDBJ databases">
        <title>Draft genome of Leeia sp. IMCC25680.</title>
        <authorList>
            <person name="Song J."/>
            <person name="Cho J.-C."/>
        </authorList>
    </citation>
    <scope>NUCLEOTIDE SEQUENCE [LARGE SCALE GENOMIC DNA]</scope>
    <source>
        <strain evidence="6 7">IMCC25680</strain>
    </source>
</reference>
<evidence type="ECO:0000256" key="3">
    <source>
        <dbReference type="ARBA" id="ARBA00022729"/>
    </source>
</evidence>
<dbReference type="GO" id="GO:0030313">
    <property type="term" value="C:cell envelope"/>
    <property type="evidence" value="ECO:0007669"/>
    <property type="project" value="UniProtKB-SubCell"/>
</dbReference>
<dbReference type="RefSeq" id="WP_168875975.1">
    <property type="nucleotide sequence ID" value="NZ_JABAIM010000001.1"/>
</dbReference>
<evidence type="ECO:0000259" key="5">
    <source>
        <dbReference type="Pfam" id="PF13407"/>
    </source>
</evidence>
<dbReference type="SUPFAM" id="SSF53822">
    <property type="entry name" value="Periplasmic binding protein-like I"/>
    <property type="match status" value="1"/>
</dbReference>
<comment type="subcellular location">
    <subcellularLocation>
        <location evidence="1">Cell envelope</location>
    </subcellularLocation>
</comment>
<name>A0A847S3L9_9NEIS</name>
<dbReference type="InterPro" id="IPR025997">
    <property type="entry name" value="SBP_2_dom"/>
</dbReference>
<keyword evidence="7" id="KW-1185">Reference proteome</keyword>
<dbReference type="GO" id="GO:0030246">
    <property type="term" value="F:carbohydrate binding"/>
    <property type="evidence" value="ECO:0007669"/>
    <property type="project" value="UniProtKB-ARBA"/>
</dbReference>
<dbReference type="InterPro" id="IPR028082">
    <property type="entry name" value="Peripla_BP_I"/>
</dbReference>
<evidence type="ECO:0000256" key="4">
    <source>
        <dbReference type="SAM" id="SignalP"/>
    </source>
</evidence>
<dbReference type="Pfam" id="PF13407">
    <property type="entry name" value="Peripla_BP_4"/>
    <property type="match status" value="1"/>
</dbReference>